<comment type="similarity">
    <text evidence="3">Belongs to the KdsC family.</text>
</comment>
<dbReference type="InterPro" id="IPR010023">
    <property type="entry name" value="KdsC_fam"/>
</dbReference>
<protein>
    <recommendedName>
        <fullName evidence="6">3-deoxy-D-manno-octulosonate 8-phosphate phosphatase KdsC</fullName>
        <ecNumber evidence="5">3.1.3.45</ecNumber>
    </recommendedName>
    <alternativeName>
        <fullName evidence="11">KDO 8-P phosphatase</fullName>
    </alternativeName>
</protein>
<dbReference type="GO" id="GO:0019143">
    <property type="term" value="F:3-deoxy-manno-octulosonate-8-phosphatase activity"/>
    <property type="evidence" value="ECO:0007669"/>
    <property type="project" value="UniProtKB-EC"/>
</dbReference>
<comment type="subunit">
    <text evidence="4">Homotetramer.</text>
</comment>
<dbReference type="OrthoDB" id="5297105at2"/>
<evidence type="ECO:0000256" key="7">
    <source>
        <dbReference type="ARBA" id="ARBA00022723"/>
    </source>
</evidence>
<reference evidence="13" key="1">
    <citation type="submission" date="2018-10" db="EMBL/GenBank/DDBJ databases">
        <title>Acidithiobacillus sulfuriphilus sp. nov.: an extremely acidophilic sulfur-oxidizing chemolithotroph isolated from a neutral pH environment.</title>
        <authorList>
            <person name="Falagan C."/>
            <person name="Moya-Beltran A."/>
            <person name="Quatrini R."/>
            <person name="Johnson D.B."/>
        </authorList>
    </citation>
    <scope>NUCLEOTIDE SEQUENCE [LARGE SCALE GENOMIC DNA]</scope>
    <source>
        <strain evidence="13">CJ-2</strain>
    </source>
</reference>
<comment type="cofactor">
    <cofactor evidence="2 12">
        <name>Mg(2+)</name>
        <dbReference type="ChEBI" id="CHEBI:18420"/>
    </cofactor>
</comment>
<evidence type="ECO:0000256" key="4">
    <source>
        <dbReference type="ARBA" id="ARBA00011881"/>
    </source>
</evidence>
<dbReference type="FunFam" id="3.40.50.1000:FF:000029">
    <property type="entry name" value="3-deoxy-D-manno-octulosonate 8-phosphate phosphatase KdsC"/>
    <property type="match status" value="1"/>
</dbReference>
<dbReference type="InterPro" id="IPR050793">
    <property type="entry name" value="CMP-NeuNAc_synthase"/>
</dbReference>
<evidence type="ECO:0000256" key="11">
    <source>
        <dbReference type="ARBA" id="ARBA00031051"/>
    </source>
</evidence>
<dbReference type="EC" id="3.1.3.45" evidence="5"/>
<comment type="catalytic activity">
    <reaction evidence="1">
        <text>3-deoxy-alpha-D-manno-2-octulosonate-8-phosphate + H2O = 3-deoxy-alpha-D-manno-oct-2-ulosonate + phosphate</text>
        <dbReference type="Rhea" id="RHEA:11500"/>
        <dbReference type="ChEBI" id="CHEBI:15377"/>
        <dbReference type="ChEBI" id="CHEBI:43474"/>
        <dbReference type="ChEBI" id="CHEBI:85985"/>
        <dbReference type="ChEBI" id="CHEBI:85986"/>
        <dbReference type="EC" id="3.1.3.45"/>
    </reaction>
</comment>
<dbReference type="PANTHER" id="PTHR21485">
    <property type="entry name" value="HAD SUPERFAMILY MEMBERS CMAS AND KDSC"/>
    <property type="match status" value="1"/>
</dbReference>
<dbReference type="InterPro" id="IPR036412">
    <property type="entry name" value="HAD-like_sf"/>
</dbReference>
<dbReference type="Gene3D" id="3.40.50.1000">
    <property type="entry name" value="HAD superfamily/HAD-like"/>
    <property type="match status" value="1"/>
</dbReference>
<feature type="binding site" evidence="12">
    <location>
        <position position="21"/>
    </location>
    <ligand>
        <name>Mg(2+)</name>
        <dbReference type="ChEBI" id="CHEBI:18420"/>
    </ligand>
</feature>
<proteinExistence type="inferred from homology"/>
<dbReference type="SFLD" id="SFLDS00003">
    <property type="entry name" value="Haloacid_Dehalogenase"/>
    <property type="match status" value="1"/>
</dbReference>
<keyword evidence="8" id="KW-0378">Hydrolase</keyword>
<feature type="binding site" evidence="12">
    <location>
        <position position="114"/>
    </location>
    <ligand>
        <name>Mg(2+)</name>
        <dbReference type="ChEBI" id="CHEBI:18420"/>
    </ligand>
</feature>
<evidence type="ECO:0000256" key="12">
    <source>
        <dbReference type="PIRSR" id="PIRSR006118-2"/>
    </source>
</evidence>
<evidence type="ECO:0000256" key="6">
    <source>
        <dbReference type="ARBA" id="ARBA00020092"/>
    </source>
</evidence>
<dbReference type="PIRSF" id="PIRSF006118">
    <property type="entry name" value="KDO8-P_Ptase"/>
    <property type="match status" value="1"/>
</dbReference>
<evidence type="ECO:0000256" key="2">
    <source>
        <dbReference type="ARBA" id="ARBA00001946"/>
    </source>
</evidence>
<dbReference type="GO" id="GO:0008781">
    <property type="term" value="F:N-acylneuraminate cytidylyltransferase activity"/>
    <property type="evidence" value="ECO:0007669"/>
    <property type="project" value="TreeGrafter"/>
</dbReference>
<evidence type="ECO:0000313" key="13">
    <source>
        <dbReference type="EMBL" id="RNF60316.1"/>
    </source>
</evidence>
<dbReference type="SUPFAM" id="SSF56784">
    <property type="entry name" value="HAD-like"/>
    <property type="match status" value="1"/>
</dbReference>
<evidence type="ECO:0000256" key="3">
    <source>
        <dbReference type="ARBA" id="ARBA00005893"/>
    </source>
</evidence>
<keyword evidence="9 12" id="KW-0460">Magnesium</keyword>
<dbReference type="GO" id="GO:0009103">
    <property type="term" value="P:lipopolysaccharide biosynthetic process"/>
    <property type="evidence" value="ECO:0007669"/>
    <property type="project" value="UniProtKB-KW"/>
</dbReference>
<sequence>MAEASPEILAAARRIRLLILDVDGVLTDGRLTLDADGNENKTFHVRDGHGIKLLHAQGTEVSIITARHSPALAYRAHELGIHRVYQGYQDKCLAYTELKISLGLEDEAVAYMGDDLLDLPILIRAGLAAAPADAHSEVLKRVHWHSRLGGGRGAVRELCDLLLQAQGHWSTILQGYLEREPR</sequence>
<dbReference type="PANTHER" id="PTHR21485:SF6">
    <property type="entry name" value="N-ACYLNEURAMINATE CYTIDYLYLTRANSFERASE-RELATED"/>
    <property type="match status" value="1"/>
</dbReference>
<organism evidence="13">
    <name type="scientific">Acidithiobacillus sulfuriphilus</name>
    <dbReference type="NCBI Taxonomy" id="1867749"/>
    <lineage>
        <taxon>Bacteria</taxon>
        <taxon>Pseudomonadati</taxon>
        <taxon>Pseudomonadota</taxon>
        <taxon>Acidithiobacillia</taxon>
        <taxon>Acidithiobacillales</taxon>
        <taxon>Acidithiobacillaceae</taxon>
        <taxon>Acidithiobacillus</taxon>
    </lineage>
</organism>
<dbReference type="InterPro" id="IPR023214">
    <property type="entry name" value="HAD_sf"/>
</dbReference>
<evidence type="ECO:0000256" key="9">
    <source>
        <dbReference type="ARBA" id="ARBA00022842"/>
    </source>
</evidence>
<dbReference type="RefSeq" id="WP_123104505.1">
    <property type="nucleotide sequence ID" value="NZ_CP127527.1"/>
</dbReference>
<accession>A0A3M8QVN7</accession>
<dbReference type="GO" id="GO:0046872">
    <property type="term" value="F:metal ion binding"/>
    <property type="evidence" value="ECO:0007669"/>
    <property type="project" value="UniProtKB-KW"/>
</dbReference>
<gene>
    <name evidence="13" type="ORF">EC580_09600</name>
</gene>
<evidence type="ECO:0000256" key="5">
    <source>
        <dbReference type="ARBA" id="ARBA00013066"/>
    </source>
</evidence>
<comment type="caution">
    <text evidence="13">The sequence shown here is derived from an EMBL/GenBank/DDBJ whole genome shotgun (WGS) entry which is preliminary data.</text>
</comment>
<evidence type="ECO:0000256" key="1">
    <source>
        <dbReference type="ARBA" id="ARBA00000898"/>
    </source>
</evidence>
<name>A0A3M8QVN7_9PROT</name>
<dbReference type="EMBL" id="RIZI01000176">
    <property type="protein sequence ID" value="RNF60316.1"/>
    <property type="molecule type" value="Genomic_DNA"/>
</dbReference>
<keyword evidence="10" id="KW-0448">Lipopolysaccharide biosynthesis</keyword>
<dbReference type="AlphaFoldDB" id="A0A3M8QVN7"/>
<feature type="binding site" evidence="12">
    <location>
        <position position="23"/>
    </location>
    <ligand>
        <name>substrate</name>
    </ligand>
</feature>
<dbReference type="NCBIfam" id="TIGR01670">
    <property type="entry name" value="KdsC-phosphatas"/>
    <property type="match status" value="1"/>
</dbReference>
<keyword evidence="7 12" id="KW-0479">Metal-binding</keyword>
<evidence type="ECO:0000256" key="8">
    <source>
        <dbReference type="ARBA" id="ARBA00022801"/>
    </source>
</evidence>
<dbReference type="SFLD" id="SFLDG01136">
    <property type="entry name" value="C1.6:_Phosphoserine_Phosphatas"/>
    <property type="match status" value="1"/>
</dbReference>
<evidence type="ECO:0000256" key="10">
    <source>
        <dbReference type="ARBA" id="ARBA00022985"/>
    </source>
</evidence>
<dbReference type="SFLD" id="SFLDG01138">
    <property type="entry name" value="C1.6.2:_Deoxy-d-mannose-octulo"/>
    <property type="match status" value="1"/>
</dbReference>
<dbReference type="CDD" id="cd01630">
    <property type="entry name" value="HAD_KDO-like"/>
    <property type="match status" value="1"/>
</dbReference>